<dbReference type="Proteomes" id="UP000567179">
    <property type="component" value="Unassembled WGS sequence"/>
</dbReference>
<name>A0A8H5B7K5_9AGAR</name>
<comment type="subcellular location">
    <subcellularLocation>
        <location evidence="1">Nucleus</location>
    </subcellularLocation>
</comment>
<keyword evidence="2" id="KW-0862">Zinc</keyword>
<dbReference type="AlphaFoldDB" id="A0A8H5B7K5"/>
<evidence type="ECO:0000313" key="6">
    <source>
        <dbReference type="Proteomes" id="UP000567179"/>
    </source>
</evidence>
<gene>
    <name evidence="5" type="ORF">D9619_012120</name>
</gene>
<evidence type="ECO:0000256" key="1">
    <source>
        <dbReference type="ARBA" id="ARBA00004123"/>
    </source>
</evidence>
<dbReference type="EMBL" id="JAACJJ010000031">
    <property type="protein sequence ID" value="KAF5318045.1"/>
    <property type="molecule type" value="Genomic_DNA"/>
</dbReference>
<evidence type="ECO:0000313" key="5">
    <source>
        <dbReference type="EMBL" id="KAF5318045.1"/>
    </source>
</evidence>
<feature type="compositionally biased region" description="Polar residues" evidence="4">
    <location>
        <begin position="354"/>
        <end position="363"/>
    </location>
</feature>
<comment type="caution">
    <text evidence="5">The sequence shown here is derived from an EMBL/GenBank/DDBJ whole genome shotgun (WGS) entry which is preliminary data.</text>
</comment>
<dbReference type="InterPro" id="IPR037129">
    <property type="entry name" value="XPA_sf"/>
</dbReference>
<dbReference type="CDD" id="cd21075">
    <property type="entry name" value="DBD_XPA-like"/>
    <property type="match status" value="2"/>
</dbReference>
<keyword evidence="6" id="KW-1185">Reference proteome</keyword>
<feature type="region of interest" description="Disordered" evidence="4">
    <location>
        <begin position="483"/>
        <end position="508"/>
    </location>
</feature>
<protein>
    <submittedName>
        <fullName evidence="5">Uncharacterized protein</fullName>
    </submittedName>
</protein>
<dbReference type="OrthoDB" id="2965800at2759"/>
<dbReference type="SUPFAM" id="SSF46955">
    <property type="entry name" value="Putative DNA-binding domain"/>
    <property type="match status" value="1"/>
</dbReference>
<evidence type="ECO:0000256" key="4">
    <source>
        <dbReference type="SAM" id="MobiDB-lite"/>
    </source>
</evidence>
<proteinExistence type="predicted"/>
<feature type="region of interest" description="Disordered" evidence="4">
    <location>
        <begin position="349"/>
        <end position="376"/>
    </location>
</feature>
<organism evidence="5 6">
    <name type="scientific">Psilocybe cf. subviscida</name>
    <dbReference type="NCBI Taxonomy" id="2480587"/>
    <lineage>
        <taxon>Eukaryota</taxon>
        <taxon>Fungi</taxon>
        <taxon>Dikarya</taxon>
        <taxon>Basidiomycota</taxon>
        <taxon>Agaricomycotina</taxon>
        <taxon>Agaricomycetes</taxon>
        <taxon>Agaricomycetidae</taxon>
        <taxon>Agaricales</taxon>
        <taxon>Agaricineae</taxon>
        <taxon>Strophariaceae</taxon>
        <taxon>Psilocybe</taxon>
    </lineage>
</organism>
<keyword evidence="3" id="KW-0539">Nucleus</keyword>
<feature type="region of interest" description="Disordered" evidence="4">
    <location>
        <begin position="1"/>
        <end position="35"/>
    </location>
</feature>
<accession>A0A8H5B7K5</accession>
<dbReference type="InterPro" id="IPR009061">
    <property type="entry name" value="DNA-bd_dom_put_sf"/>
</dbReference>
<sequence length="839" mass="96452">MPKASGSSSVRSTPNSSPRKAPRKKALSNPTEIDKSQWRTSKIPVGTTINKSAATSNYHLNVKNLEGLKFERTETVIHDVVRPMFLYQERDVEYRAWEKYGNPEAFDQMISTKGAKYYEKHGRNAKKPFPQPSSYTQPAIMIVPASMFRDAAERYYDASTPKLLAMKQKLQREDKEWLWKAIVDAYQRQDGRPGKLEQEWVILSAQEYFVSRYPRRTQDDPALSNSASFAALRDVLSRAPVWNEERDRYKEAHQDFEMTHITFLDMIDIPDWTRTYCNKVYDALSGIIAEHGARGWKQARWMVYDRYAECNLGCVEYEKIRGDYVWGDEGIVWLEASEYEKMDEDKKAAFLRSSPKQSRNSSPRMARSRAESKATEDPSAWRGSWIREGTTINKTSALANYRLKEDKISDLTPTTAVGLYGPMYLYDERAVEQKAWETCGGPIAFETMLRKKFTIWRSKSRKWDFPVPLSYATLILGGQSTPHHNVSTSPARVRANPTPSASSRFKQDWDTPTPAIAAIKNIFVGRGQKWLWDRIFMAYLGIETEDYIGNGRKDRNAMEDFFRAAQDEPKKSYPPRPNEEDSASMMAADSFETLTRRLGRAAVWDKGEDRQDGLTVDAGCYPHWICSADCVKPYYESIHGALVGIIREHGRPRWMVARWLVYDQYVKCNLGGVEYDEESGDWSDNGAFWFEPKRYRKMSADQKQSFCAALEIDIFRDITADYTYRQYVKPQANIKRHAWLMHGALSRIVPASCSSGRRRLGAWATTSSRSEPGGWLRPILSWETVPRTLSLTSPQMRNTVMRLVPSRLALRYLVHDLLKADGVSRSCAYGRLQSFLDFL</sequence>
<dbReference type="GO" id="GO:0005634">
    <property type="term" value="C:nucleus"/>
    <property type="evidence" value="ECO:0007669"/>
    <property type="project" value="UniProtKB-SubCell"/>
</dbReference>
<feature type="compositionally biased region" description="Low complexity" evidence="4">
    <location>
        <begin position="1"/>
        <end position="17"/>
    </location>
</feature>
<evidence type="ECO:0000256" key="3">
    <source>
        <dbReference type="ARBA" id="ARBA00023242"/>
    </source>
</evidence>
<evidence type="ECO:0000256" key="2">
    <source>
        <dbReference type="ARBA" id="ARBA00022833"/>
    </source>
</evidence>
<dbReference type="Gene3D" id="3.90.530.10">
    <property type="entry name" value="XPA C-terminal domain"/>
    <property type="match status" value="1"/>
</dbReference>
<reference evidence="5 6" key="1">
    <citation type="journal article" date="2020" name="ISME J.">
        <title>Uncovering the hidden diversity of litter-decomposition mechanisms in mushroom-forming fungi.</title>
        <authorList>
            <person name="Floudas D."/>
            <person name="Bentzer J."/>
            <person name="Ahren D."/>
            <person name="Johansson T."/>
            <person name="Persson P."/>
            <person name="Tunlid A."/>
        </authorList>
    </citation>
    <scope>NUCLEOTIDE SEQUENCE [LARGE SCALE GENOMIC DNA]</scope>
    <source>
        <strain evidence="5 6">CBS 101986</strain>
    </source>
</reference>